<evidence type="ECO:0000313" key="9">
    <source>
        <dbReference type="EMBL" id="GGH23520.1"/>
    </source>
</evidence>
<dbReference type="Pfam" id="PF08281">
    <property type="entry name" value="Sigma70_r4_2"/>
    <property type="match status" value="1"/>
</dbReference>
<dbReference type="Proteomes" id="UP000603912">
    <property type="component" value="Unassembled WGS sequence"/>
</dbReference>
<dbReference type="GO" id="GO:0006352">
    <property type="term" value="P:DNA-templated transcription initiation"/>
    <property type="evidence" value="ECO:0007669"/>
    <property type="project" value="InterPro"/>
</dbReference>
<dbReference type="InterPro" id="IPR013249">
    <property type="entry name" value="RNA_pol_sigma70_r4_t2"/>
</dbReference>
<dbReference type="GO" id="GO:0016987">
    <property type="term" value="F:sigma factor activity"/>
    <property type="evidence" value="ECO:0007669"/>
    <property type="project" value="UniProtKB-KW"/>
</dbReference>
<keyword evidence="4 6" id="KW-0238">DNA-binding</keyword>
<comment type="similarity">
    <text evidence="1 6">Belongs to the sigma-70 factor family. ECF subfamily.</text>
</comment>
<evidence type="ECO:0000259" key="7">
    <source>
        <dbReference type="Pfam" id="PF04542"/>
    </source>
</evidence>
<dbReference type="InterPro" id="IPR014284">
    <property type="entry name" value="RNA_pol_sigma-70_dom"/>
</dbReference>
<sequence>MAATDLSVLLQSVGAGDRRAFRDLYDATSPKLLGIAVRILRDKALAEEILQDVYLRVWRNANRYSPEAGAPMTWLGAIARNRAIDVVRSRKAEPIASAPAGDEDGGWLESLADPAGESVDRVDAQALRQCLGQVEGELRQCLVLAYCEGYSREELADRFGRNVNTIKTWLRRGLAALRVCLDPPCP</sequence>
<keyword evidence="3 6" id="KW-0731">Sigma factor</keyword>
<keyword evidence="9" id="KW-0240">DNA-directed RNA polymerase</keyword>
<dbReference type="PANTHER" id="PTHR43133">
    <property type="entry name" value="RNA POLYMERASE ECF-TYPE SIGMA FACTO"/>
    <property type="match status" value="1"/>
</dbReference>
<dbReference type="InterPro" id="IPR013325">
    <property type="entry name" value="RNA_pol_sigma_r2"/>
</dbReference>
<evidence type="ECO:0000256" key="2">
    <source>
        <dbReference type="ARBA" id="ARBA00023015"/>
    </source>
</evidence>
<dbReference type="Pfam" id="PF04542">
    <property type="entry name" value="Sigma70_r2"/>
    <property type="match status" value="1"/>
</dbReference>
<proteinExistence type="inferred from homology"/>
<reference evidence="9" key="1">
    <citation type="journal article" date="2014" name="Int. J. Syst. Evol. Microbiol.">
        <title>Complete genome sequence of Corynebacterium casei LMG S-19264T (=DSM 44701T), isolated from a smear-ripened cheese.</title>
        <authorList>
            <consortium name="US DOE Joint Genome Institute (JGI-PGF)"/>
            <person name="Walter F."/>
            <person name="Albersmeier A."/>
            <person name="Kalinowski J."/>
            <person name="Ruckert C."/>
        </authorList>
    </citation>
    <scope>NUCLEOTIDE SEQUENCE</scope>
    <source>
        <strain evidence="9">CGMCC 1.12214</strain>
    </source>
</reference>
<dbReference type="EMBL" id="BMES01000002">
    <property type="protein sequence ID" value="GGH23520.1"/>
    <property type="molecule type" value="Genomic_DNA"/>
</dbReference>
<dbReference type="Gene3D" id="1.10.1740.10">
    <property type="match status" value="1"/>
</dbReference>
<dbReference type="NCBIfam" id="TIGR02937">
    <property type="entry name" value="sigma70-ECF"/>
    <property type="match status" value="1"/>
</dbReference>
<dbReference type="PANTHER" id="PTHR43133:SF62">
    <property type="entry name" value="RNA POLYMERASE SIGMA FACTOR SIGZ"/>
    <property type="match status" value="1"/>
</dbReference>
<dbReference type="InterPro" id="IPR036388">
    <property type="entry name" value="WH-like_DNA-bd_sf"/>
</dbReference>
<reference evidence="9" key="2">
    <citation type="submission" date="2020-09" db="EMBL/GenBank/DDBJ databases">
        <authorList>
            <person name="Sun Q."/>
            <person name="Zhou Y."/>
        </authorList>
    </citation>
    <scope>NUCLEOTIDE SEQUENCE</scope>
    <source>
        <strain evidence="9">CGMCC 1.12214</strain>
    </source>
</reference>
<dbReference type="InterPro" id="IPR039425">
    <property type="entry name" value="RNA_pol_sigma-70-like"/>
</dbReference>
<evidence type="ECO:0000256" key="6">
    <source>
        <dbReference type="RuleBase" id="RU000716"/>
    </source>
</evidence>
<dbReference type="InterPro" id="IPR000838">
    <property type="entry name" value="RNA_pol_sigma70_ECF_CS"/>
</dbReference>
<protein>
    <recommendedName>
        <fullName evidence="6">RNA polymerase sigma factor</fullName>
    </recommendedName>
</protein>
<name>A0A917I8C7_9HYPH</name>
<dbReference type="SUPFAM" id="SSF88659">
    <property type="entry name" value="Sigma3 and sigma4 domains of RNA polymerase sigma factors"/>
    <property type="match status" value="1"/>
</dbReference>
<organism evidence="9 10">
    <name type="scientific">Alsobacter metallidurans</name>
    <dbReference type="NCBI Taxonomy" id="340221"/>
    <lineage>
        <taxon>Bacteria</taxon>
        <taxon>Pseudomonadati</taxon>
        <taxon>Pseudomonadota</taxon>
        <taxon>Alphaproteobacteria</taxon>
        <taxon>Hyphomicrobiales</taxon>
        <taxon>Alsobacteraceae</taxon>
        <taxon>Alsobacter</taxon>
    </lineage>
</organism>
<evidence type="ECO:0000313" key="10">
    <source>
        <dbReference type="Proteomes" id="UP000603912"/>
    </source>
</evidence>
<feature type="domain" description="RNA polymerase sigma factor 70 region 4 type 2" evidence="8">
    <location>
        <begin position="125"/>
        <end position="177"/>
    </location>
</feature>
<dbReference type="PROSITE" id="PS01063">
    <property type="entry name" value="SIGMA70_ECF"/>
    <property type="match status" value="1"/>
</dbReference>
<evidence type="ECO:0000259" key="8">
    <source>
        <dbReference type="Pfam" id="PF08281"/>
    </source>
</evidence>
<comment type="caution">
    <text evidence="9">The sequence shown here is derived from an EMBL/GenBank/DDBJ whole genome shotgun (WGS) entry which is preliminary data.</text>
</comment>
<feature type="domain" description="RNA polymerase sigma-70 region 2" evidence="7">
    <location>
        <begin position="24"/>
        <end position="91"/>
    </location>
</feature>
<dbReference type="CDD" id="cd06171">
    <property type="entry name" value="Sigma70_r4"/>
    <property type="match status" value="1"/>
</dbReference>
<evidence type="ECO:0000256" key="3">
    <source>
        <dbReference type="ARBA" id="ARBA00023082"/>
    </source>
</evidence>
<dbReference type="GO" id="GO:0000428">
    <property type="term" value="C:DNA-directed RNA polymerase complex"/>
    <property type="evidence" value="ECO:0007669"/>
    <property type="project" value="UniProtKB-KW"/>
</dbReference>
<dbReference type="InterPro" id="IPR013324">
    <property type="entry name" value="RNA_pol_sigma_r3/r4-like"/>
</dbReference>
<dbReference type="InterPro" id="IPR007627">
    <property type="entry name" value="RNA_pol_sigma70_r2"/>
</dbReference>
<dbReference type="AlphaFoldDB" id="A0A917I8C7"/>
<gene>
    <name evidence="9" type="ORF">GCM10007036_29340</name>
</gene>
<keyword evidence="2 6" id="KW-0805">Transcription regulation</keyword>
<evidence type="ECO:0000256" key="5">
    <source>
        <dbReference type="ARBA" id="ARBA00023163"/>
    </source>
</evidence>
<dbReference type="GO" id="GO:0003677">
    <property type="term" value="F:DNA binding"/>
    <property type="evidence" value="ECO:0007669"/>
    <property type="project" value="UniProtKB-KW"/>
</dbReference>
<dbReference type="Gene3D" id="1.10.10.10">
    <property type="entry name" value="Winged helix-like DNA-binding domain superfamily/Winged helix DNA-binding domain"/>
    <property type="match status" value="1"/>
</dbReference>
<keyword evidence="5 6" id="KW-0804">Transcription</keyword>
<evidence type="ECO:0000256" key="4">
    <source>
        <dbReference type="ARBA" id="ARBA00023125"/>
    </source>
</evidence>
<keyword evidence="10" id="KW-1185">Reference proteome</keyword>
<accession>A0A917I8C7</accession>
<evidence type="ECO:0000256" key="1">
    <source>
        <dbReference type="ARBA" id="ARBA00010641"/>
    </source>
</evidence>
<dbReference type="SUPFAM" id="SSF88946">
    <property type="entry name" value="Sigma2 domain of RNA polymerase sigma factors"/>
    <property type="match status" value="1"/>
</dbReference>